<evidence type="ECO:0000313" key="3">
    <source>
        <dbReference type="Proteomes" id="UP000822476"/>
    </source>
</evidence>
<gene>
    <name evidence="2" type="ORF">EG68_07467</name>
</gene>
<feature type="region of interest" description="Disordered" evidence="1">
    <location>
        <begin position="169"/>
        <end position="197"/>
    </location>
</feature>
<reference evidence="2" key="1">
    <citation type="submission" date="2019-07" db="EMBL/GenBank/DDBJ databases">
        <title>Annotation for the trematode Paragonimus miyazaki's.</title>
        <authorList>
            <person name="Choi Y.-J."/>
        </authorList>
    </citation>
    <scope>NUCLEOTIDE SEQUENCE</scope>
    <source>
        <strain evidence="2">Japan</strain>
    </source>
</reference>
<dbReference type="InterPro" id="IPR032675">
    <property type="entry name" value="LRR_dom_sf"/>
</dbReference>
<dbReference type="OrthoDB" id="6273801at2759"/>
<proteinExistence type="predicted"/>
<accession>A0A8S9YAJ9</accession>
<protein>
    <submittedName>
        <fullName evidence="2">Uncharacterized protein</fullName>
    </submittedName>
</protein>
<evidence type="ECO:0000313" key="2">
    <source>
        <dbReference type="EMBL" id="KAF7233042.1"/>
    </source>
</evidence>
<dbReference type="PROSITE" id="PS51450">
    <property type="entry name" value="LRR"/>
    <property type="match status" value="2"/>
</dbReference>
<dbReference type="SUPFAM" id="SSF52058">
    <property type="entry name" value="L domain-like"/>
    <property type="match status" value="1"/>
</dbReference>
<dbReference type="PRINTS" id="PR00019">
    <property type="entry name" value="LEURICHRPT"/>
</dbReference>
<comment type="caution">
    <text evidence="2">The sequence shown here is derived from an EMBL/GenBank/DDBJ whole genome shotgun (WGS) entry which is preliminary data.</text>
</comment>
<dbReference type="AlphaFoldDB" id="A0A8S9YAJ9"/>
<dbReference type="EMBL" id="JTDE01021356">
    <property type="protein sequence ID" value="KAF7233042.1"/>
    <property type="molecule type" value="Genomic_DNA"/>
</dbReference>
<organism evidence="2 3">
    <name type="scientific">Paragonimus skrjabini miyazakii</name>
    <dbReference type="NCBI Taxonomy" id="59628"/>
    <lineage>
        <taxon>Eukaryota</taxon>
        <taxon>Metazoa</taxon>
        <taxon>Spiralia</taxon>
        <taxon>Lophotrochozoa</taxon>
        <taxon>Platyhelminthes</taxon>
        <taxon>Trematoda</taxon>
        <taxon>Digenea</taxon>
        <taxon>Plagiorchiida</taxon>
        <taxon>Troglotremata</taxon>
        <taxon>Troglotrematidae</taxon>
        <taxon>Paragonimus</taxon>
    </lineage>
</organism>
<dbReference type="Proteomes" id="UP000822476">
    <property type="component" value="Unassembled WGS sequence"/>
</dbReference>
<keyword evidence="3" id="KW-1185">Reference proteome</keyword>
<sequence length="444" mass="50274">MLDTLTVLKIVGSVYSLFTVHSKNKKLHGGKYHKFNLSFRCLYRSPDISVDSINNIIMSEVTPSTLVLADLLSYPADTIQIKDMRENVTASTAQAENEKHSPRTNNRFTDSNVEAVNCKPTVACHKIIETVNERSSELRLEVAIKKNTQSSLLCNGIPLAQQFNATYNSNDEHQNSSVVGTDKAEETHTVDDETGQKEHIRMKEVMELLKQRWFDLFHNRNVALLETSKRPKLRTEQSPHNSEANQFWIELLTRHGNIMEYVPGDKLSNYDGPIEKLVGLELVRIIRLGDLDSFSTVSSSIRILRLVKCNLKNEQLYGLEKLRNLEVLDLSENELKQFTTDENALPHLVALNLSNNRLCTLDQLSGPYPALRELNISSNFLMRIGEVKIKASNLLTRYFYLCGHLSITCAFMYACVNAEITRDSNSASLLDGQKNKNTIPARTQ</sequence>
<feature type="compositionally biased region" description="Polar residues" evidence="1">
    <location>
        <begin position="169"/>
        <end position="179"/>
    </location>
</feature>
<dbReference type="InterPro" id="IPR001611">
    <property type="entry name" value="Leu-rich_rpt"/>
</dbReference>
<evidence type="ECO:0000256" key="1">
    <source>
        <dbReference type="SAM" id="MobiDB-lite"/>
    </source>
</evidence>
<name>A0A8S9YAJ9_9TREM</name>
<feature type="compositionally biased region" description="Basic and acidic residues" evidence="1">
    <location>
        <begin position="182"/>
        <end position="197"/>
    </location>
</feature>
<dbReference type="Gene3D" id="3.80.10.10">
    <property type="entry name" value="Ribonuclease Inhibitor"/>
    <property type="match status" value="1"/>
</dbReference>